<dbReference type="PROSITE" id="PS50067">
    <property type="entry name" value="KINESIN_MOTOR_2"/>
    <property type="match status" value="1"/>
</dbReference>
<organism evidence="10 11">
    <name type="scientific">Carnegiea gigantea</name>
    <dbReference type="NCBI Taxonomy" id="171969"/>
    <lineage>
        <taxon>Eukaryota</taxon>
        <taxon>Viridiplantae</taxon>
        <taxon>Streptophyta</taxon>
        <taxon>Embryophyta</taxon>
        <taxon>Tracheophyta</taxon>
        <taxon>Spermatophyta</taxon>
        <taxon>Magnoliopsida</taxon>
        <taxon>eudicotyledons</taxon>
        <taxon>Gunneridae</taxon>
        <taxon>Pentapetalae</taxon>
        <taxon>Caryophyllales</taxon>
        <taxon>Cactineae</taxon>
        <taxon>Cactaceae</taxon>
        <taxon>Cactoideae</taxon>
        <taxon>Echinocereeae</taxon>
        <taxon>Carnegiea</taxon>
    </lineage>
</organism>
<evidence type="ECO:0000256" key="5">
    <source>
        <dbReference type="ARBA" id="ARBA00061615"/>
    </source>
</evidence>
<dbReference type="InterPro" id="IPR001752">
    <property type="entry name" value="Kinesin_motor_dom"/>
</dbReference>
<dbReference type="GO" id="GO:0003777">
    <property type="term" value="F:microtubule motor activity"/>
    <property type="evidence" value="ECO:0007669"/>
    <property type="project" value="InterPro"/>
</dbReference>
<dbReference type="FunFam" id="1.10.150.280:FF:000003">
    <property type="entry name" value="Kinesin-like protein KIN-10C"/>
    <property type="match status" value="1"/>
</dbReference>
<dbReference type="Proteomes" id="UP001153076">
    <property type="component" value="Unassembled WGS sequence"/>
</dbReference>
<dbReference type="GO" id="GO:0008017">
    <property type="term" value="F:microtubule binding"/>
    <property type="evidence" value="ECO:0007669"/>
    <property type="project" value="InterPro"/>
</dbReference>
<evidence type="ECO:0000256" key="2">
    <source>
        <dbReference type="ARBA" id="ARBA00022741"/>
    </source>
</evidence>
<dbReference type="AlphaFoldDB" id="A0A9Q1K183"/>
<dbReference type="Gene3D" id="1.10.150.280">
    <property type="entry name" value="AF1531-like domain"/>
    <property type="match status" value="1"/>
</dbReference>
<dbReference type="GO" id="GO:0005875">
    <property type="term" value="C:microtubule associated complex"/>
    <property type="evidence" value="ECO:0007669"/>
    <property type="project" value="TreeGrafter"/>
</dbReference>
<keyword evidence="1 7" id="KW-0493">Microtubule</keyword>
<evidence type="ECO:0000256" key="7">
    <source>
        <dbReference type="RuleBase" id="RU000394"/>
    </source>
</evidence>
<sequence>MATNLKTPAKRTKNGAVSKVRVVVRVRPFLAHEIASKNGNPVPFVSAQFDSPDEVSVHLKDQETSRRECYKLDAFFGQEDNRVTKIFEKEVSPLIPGVFRGCDATVFAYGATGSGKTYTMQGTDEQPGLMPLAISTVLSFCQSTGCIAEISYYEVYLDRCYDLLDLKANEIAVLDDKEGRIHLRGLSQVPVNSMSEFHEVFARGIQRRKVAHTGLSDVSSRSHGVLVIAVATPSDNESEAAIIGKLNLIDLAGNEDNRRSGNEGIRMLESAKINQSLLALSNVIYALNNNKAWVPYRESKLTRILQDSLRETNHALMVACLSPGDYQQSVHTVSLAARSRQISNVIPSAQKQATPKARIDMEAKLRAWLESKGKTYATQRMGAVGSPSFTRTPGSASLMEGTAVNHGSVNMKAVNNATTVVKETRFMSAPQRKLFDSEASSVFAKDSESLHKYKDIKHCFNSTSESLVALEDGCLKRNSSSVNLYDSHHCLQEVSIVFLQSIQILAFKQTLLQFVGHELDILAGAEDSCGAYPATDELLEEDEKMTSDAAHTVLQSPPNRPKTKSYQSPLRNPLSPVNSNICRIPIEDISAKENMLSLLLESQNPTTPFVVTREKFQDFDTPLDKFSARTSNLKSFLVEEYIDFLNTATREELVELKGIGVKRAEYVIDLRETSPLKSLTDLEKIGLSSKQVGITNHYVLPPSPQDGDSSNLWGCRSVQNANKLSCRFSTCSARLPRAYLNDTTSCCGCCGVFCGGVSCHVLLPESIGLPVPPAPKTNTPGKRNEENA</sequence>
<comment type="caution">
    <text evidence="10">The sequence shown here is derived from an EMBL/GenBank/DDBJ whole genome shotgun (WGS) entry which is preliminary data.</text>
</comment>
<accession>A0A9Q1K183</accession>
<evidence type="ECO:0000256" key="3">
    <source>
        <dbReference type="ARBA" id="ARBA00022840"/>
    </source>
</evidence>
<dbReference type="Gene3D" id="3.40.850.10">
    <property type="entry name" value="Kinesin motor domain"/>
    <property type="match status" value="1"/>
</dbReference>
<dbReference type="PROSITE" id="PS00411">
    <property type="entry name" value="KINESIN_MOTOR_1"/>
    <property type="match status" value="1"/>
</dbReference>
<dbReference type="GO" id="GO:0007018">
    <property type="term" value="P:microtubule-based movement"/>
    <property type="evidence" value="ECO:0007669"/>
    <property type="project" value="InterPro"/>
</dbReference>
<comment type="similarity">
    <text evidence="5">Belongs to the TRAFAC class myosin-kinesin ATPase superfamily. Kinesin family. KIN-10 subfamily.</text>
</comment>
<dbReference type="GO" id="GO:0007052">
    <property type="term" value="P:mitotic spindle organization"/>
    <property type="evidence" value="ECO:0007669"/>
    <property type="project" value="TreeGrafter"/>
</dbReference>
<proteinExistence type="inferred from homology"/>
<dbReference type="InterPro" id="IPR027417">
    <property type="entry name" value="P-loop_NTPase"/>
</dbReference>
<evidence type="ECO:0000256" key="8">
    <source>
        <dbReference type="SAM" id="MobiDB-lite"/>
    </source>
</evidence>
<keyword evidence="11" id="KW-1185">Reference proteome</keyword>
<feature type="binding site" evidence="6">
    <location>
        <begin position="110"/>
        <end position="117"/>
    </location>
    <ligand>
        <name>ATP</name>
        <dbReference type="ChEBI" id="CHEBI:30616"/>
    </ligand>
</feature>
<evidence type="ECO:0000256" key="1">
    <source>
        <dbReference type="ARBA" id="ARBA00022701"/>
    </source>
</evidence>
<evidence type="ECO:0000256" key="6">
    <source>
        <dbReference type="PROSITE-ProRule" id="PRU00283"/>
    </source>
</evidence>
<keyword evidence="3 6" id="KW-0067">ATP-binding</keyword>
<feature type="region of interest" description="Disordered" evidence="8">
    <location>
        <begin position="544"/>
        <end position="571"/>
    </location>
</feature>
<keyword evidence="2 6" id="KW-0547">Nucleotide-binding</keyword>
<evidence type="ECO:0000256" key="4">
    <source>
        <dbReference type="ARBA" id="ARBA00023175"/>
    </source>
</evidence>
<dbReference type="PANTHER" id="PTHR47969:SF9">
    <property type="entry name" value="KINESIN-LIKE PROTEIN"/>
    <property type="match status" value="1"/>
</dbReference>
<dbReference type="InterPro" id="IPR010994">
    <property type="entry name" value="RuvA_2-like"/>
</dbReference>
<name>A0A9Q1K183_9CARY</name>
<feature type="domain" description="Kinesin motor" evidence="9">
    <location>
        <begin position="19"/>
        <end position="342"/>
    </location>
</feature>
<dbReference type="SUPFAM" id="SSF47781">
    <property type="entry name" value="RuvA domain 2-like"/>
    <property type="match status" value="1"/>
</dbReference>
<keyword evidence="4 6" id="KW-0505">Motor protein</keyword>
<dbReference type="SUPFAM" id="SSF52540">
    <property type="entry name" value="P-loop containing nucleoside triphosphate hydrolases"/>
    <property type="match status" value="1"/>
</dbReference>
<dbReference type="GO" id="GO:0005874">
    <property type="term" value="C:microtubule"/>
    <property type="evidence" value="ECO:0007669"/>
    <property type="project" value="UniProtKB-KW"/>
</dbReference>
<dbReference type="OrthoDB" id="3176171at2759"/>
<dbReference type="FunFam" id="3.40.850.10:FF:000087">
    <property type="entry name" value="Kinesin-like protein"/>
    <property type="match status" value="1"/>
</dbReference>
<dbReference type="PANTHER" id="PTHR47969">
    <property type="entry name" value="CHROMOSOME-ASSOCIATED KINESIN KIF4A-RELATED"/>
    <property type="match status" value="1"/>
</dbReference>
<dbReference type="InterPro" id="IPR027640">
    <property type="entry name" value="Kinesin-like_fam"/>
</dbReference>
<evidence type="ECO:0000313" key="10">
    <source>
        <dbReference type="EMBL" id="KAJ8434649.1"/>
    </source>
</evidence>
<dbReference type="EMBL" id="JAKOGI010000461">
    <property type="protein sequence ID" value="KAJ8434649.1"/>
    <property type="molecule type" value="Genomic_DNA"/>
</dbReference>
<dbReference type="Pfam" id="PF00225">
    <property type="entry name" value="Kinesin"/>
    <property type="match status" value="1"/>
</dbReference>
<dbReference type="SMART" id="SM00129">
    <property type="entry name" value="KISc"/>
    <property type="match status" value="1"/>
</dbReference>
<dbReference type="GO" id="GO:0051231">
    <property type="term" value="P:spindle elongation"/>
    <property type="evidence" value="ECO:0007669"/>
    <property type="project" value="TreeGrafter"/>
</dbReference>
<dbReference type="PRINTS" id="PR00380">
    <property type="entry name" value="KINESINHEAVY"/>
</dbReference>
<protein>
    <recommendedName>
        <fullName evidence="7">Kinesin-like protein</fullName>
    </recommendedName>
</protein>
<reference evidence="10" key="1">
    <citation type="submission" date="2022-04" db="EMBL/GenBank/DDBJ databases">
        <title>Carnegiea gigantea Genome sequencing and assembly v2.</title>
        <authorList>
            <person name="Copetti D."/>
            <person name="Sanderson M.J."/>
            <person name="Burquez A."/>
            <person name="Wojciechowski M.F."/>
        </authorList>
    </citation>
    <scope>NUCLEOTIDE SEQUENCE</scope>
    <source>
        <strain evidence="10">SGP5-SGP5p</strain>
        <tissue evidence="10">Aerial part</tissue>
    </source>
</reference>
<dbReference type="GO" id="GO:0005524">
    <property type="term" value="F:ATP binding"/>
    <property type="evidence" value="ECO:0007669"/>
    <property type="project" value="UniProtKB-UniRule"/>
</dbReference>
<dbReference type="InterPro" id="IPR019821">
    <property type="entry name" value="Kinesin_motor_CS"/>
</dbReference>
<dbReference type="InterPro" id="IPR036961">
    <property type="entry name" value="Kinesin_motor_dom_sf"/>
</dbReference>
<gene>
    <name evidence="10" type="ORF">Cgig2_034083</name>
</gene>
<evidence type="ECO:0000259" key="9">
    <source>
        <dbReference type="PROSITE" id="PS50067"/>
    </source>
</evidence>
<evidence type="ECO:0000313" key="11">
    <source>
        <dbReference type="Proteomes" id="UP001153076"/>
    </source>
</evidence>